<accession>A0ABQ9TUH0</accession>
<dbReference type="InterPro" id="IPR001079">
    <property type="entry name" value="Galectin_CRD"/>
</dbReference>
<evidence type="ECO:0000256" key="3">
    <source>
        <dbReference type="SAM" id="MobiDB-lite"/>
    </source>
</evidence>
<dbReference type="SUPFAM" id="SSF49899">
    <property type="entry name" value="Concanavalin A-like lectins/glucanases"/>
    <property type="match status" value="1"/>
</dbReference>
<sequence length="209" mass="23705">MSPLPRLRQQGGAHDSREEPTTVGQSPQQQNGAHNSRADPMAAGVWETEADFVQSICRWDLHTVTTGSCLQPQVPYTEAVSLHIGTSVTFKGKPVQPFINEPQLQVDFHTAMDEVSDIAFHFQVYFGHYVAMNSRENGAWKQEVNSYNMPFEDGKEFELRISVLENVYQVMVNGQFSYTFDHRLPQGSVKMVQVWRDISLTSVIIQNQE</sequence>
<evidence type="ECO:0000256" key="1">
    <source>
        <dbReference type="ARBA" id="ARBA00022734"/>
    </source>
</evidence>
<dbReference type="InterPro" id="IPR044156">
    <property type="entry name" value="Galectin-like"/>
</dbReference>
<proteinExistence type="predicted"/>
<dbReference type="Gene3D" id="2.60.120.200">
    <property type="match status" value="1"/>
</dbReference>
<dbReference type="SMART" id="SM00276">
    <property type="entry name" value="GLECT"/>
    <property type="match status" value="1"/>
</dbReference>
<gene>
    <name evidence="5" type="ORF">P7K49_034348</name>
</gene>
<reference evidence="5 6" key="1">
    <citation type="submission" date="2023-05" db="EMBL/GenBank/DDBJ databases">
        <title>B98-5 Cell Line De Novo Hybrid Assembly: An Optical Mapping Approach.</title>
        <authorList>
            <person name="Kananen K."/>
            <person name="Auerbach J.A."/>
            <person name="Kautto E."/>
            <person name="Blachly J.S."/>
        </authorList>
    </citation>
    <scope>NUCLEOTIDE SEQUENCE [LARGE SCALE GENOMIC DNA]</scope>
    <source>
        <strain evidence="5">B95-8</strain>
        <tissue evidence="5">Cell line</tissue>
    </source>
</reference>
<dbReference type="PANTHER" id="PTHR11346">
    <property type="entry name" value="GALECTIN"/>
    <property type="match status" value="1"/>
</dbReference>
<name>A0ABQ9TUH0_SAGOE</name>
<dbReference type="SMART" id="SM00908">
    <property type="entry name" value="Gal-bind_lectin"/>
    <property type="match status" value="1"/>
</dbReference>
<protein>
    <recommendedName>
        <fullName evidence="2">Galectin</fullName>
    </recommendedName>
</protein>
<dbReference type="CDD" id="cd00070">
    <property type="entry name" value="GLECT"/>
    <property type="match status" value="1"/>
</dbReference>
<feature type="domain" description="Galectin" evidence="4">
    <location>
        <begin position="74"/>
        <end position="206"/>
    </location>
</feature>
<evidence type="ECO:0000256" key="2">
    <source>
        <dbReference type="RuleBase" id="RU102079"/>
    </source>
</evidence>
<dbReference type="InterPro" id="IPR013320">
    <property type="entry name" value="ConA-like_dom_sf"/>
</dbReference>
<evidence type="ECO:0000313" key="6">
    <source>
        <dbReference type="Proteomes" id="UP001266305"/>
    </source>
</evidence>
<dbReference type="Proteomes" id="UP001266305">
    <property type="component" value="Unassembled WGS sequence"/>
</dbReference>
<dbReference type="Pfam" id="PF00337">
    <property type="entry name" value="Gal-bind_lectin"/>
    <property type="match status" value="1"/>
</dbReference>
<comment type="caution">
    <text evidence="5">The sequence shown here is derived from an EMBL/GenBank/DDBJ whole genome shotgun (WGS) entry which is preliminary data.</text>
</comment>
<keyword evidence="1 2" id="KW-0430">Lectin</keyword>
<dbReference type="PANTHER" id="PTHR11346:SF120">
    <property type="entry name" value="GALACTOSIDE-BINDING SOLUBLE LECTIN 13-RELATED"/>
    <property type="match status" value="1"/>
</dbReference>
<keyword evidence="6" id="KW-1185">Reference proteome</keyword>
<dbReference type="EMBL" id="JASSZA010000019">
    <property type="protein sequence ID" value="KAK2088441.1"/>
    <property type="molecule type" value="Genomic_DNA"/>
</dbReference>
<evidence type="ECO:0000259" key="4">
    <source>
        <dbReference type="PROSITE" id="PS51304"/>
    </source>
</evidence>
<dbReference type="PROSITE" id="PS51304">
    <property type="entry name" value="GALECTIN"/>
    <property type="match status" value="1"/>
</dbReference>
<feature type="region of interest" description="Disordered" evidence="3">
    <location>
        <begin position="1"/>
        <end position="39"/>
    </location>
</feature>
<evidence type="ECO:0000313" key="5">
    <source>
        <dbReference type="EMBL" id="KAK2088441.1"/>
    </source>
</evidence>
<organism evidence="5 6">
    <name type="scientific">Saguinus oedipus</name>
    <name type="common">Cotton-top tamarin</name>
    <name type="synonym">Oedipomidas oedipus</name>
    <dbReference type="NCBI Taxonomy" id="9490"/>
    <lineage>
        <taxon>Eukaryota</taxon>
        <taxon>Metazoa</taxon>
        <taxon>Chordata</taxon>
        <taxon>Craniata</taxon>
        <taxon>Vertebrata</taxon>
        <taxon>Euteleostomi</taxon>
        <taxon>Mammalia</taxon>
        <taxon>Eutheria</taxon>
        <taxon>Euarchontoglires</taxon>
        <taxon>Primates</taxon>
        <taxon>Haplorrhini</taxon>
        <taxon>Platyrrhini</taxon>
        <taxon>Cebidae</taxon>
        <taxon>Callitrichinae</taxon>
        <taxon>Saguinus</taxon>
    </lineage>
</organism>
<feature type="compositionally biased region" description="Polar residues" evidence="3">
    <location>
        <begin position="22"/>
        <end position="34"/>
    </location>
</feature>